<dbReference type="Proteomes" id="UP001589798">
    <property type="component" value="Unassembled WGS sequence"/>
</dbReference>
<dbReference type="InterPro" id="IPR001633">
    <property type="entry name" value="EAL_dom"/>
</dbReference>
<feature type="domain" description="EAL" evidence="2">
    <location>
        <begin position="461"/>
        <end position="711"/>
    </location>
</feature>
<dbReference type="Pfam" id="PF00990">
    <property type="entry name" value="GGDEF"/>
    <property type="match status" value="1"/>
</dbReference>
<dbReference type="InterPro" id="IPR000160">
    <property type="entry name" value="GGDEF_dom"/>
</dbReference>
<evidence type="ECO:0000313" key="5">
    <source>
        <dbReference type="Proteomes" id="UP001589798"/>
    </source>
</evidence>
<sequence length="722" mass="80051">MIAVLCLLVVTLALLYWSGREVDRIAQDRDRAIASLVIAQGIERVGHAQESTTVWDEAVLQVRRTPLDLAWIDANLGAWFHRYAGIDEAYILDPHDQPIYAMRAGRRSRPESFIAIEGAARPLVSVLRRTHERGRRNELDLALLSPGQADLAVVRGHPAIISAKPIISNSGALPQAPGTESVHVAVVYLDEQFFSRIGRQYGLADAHYAIAAREDRETRSIALRARSGSTIGYLLWKPFAPGRQVTGALAPALIVALLLSAAIIYVLSSRLVRRTHDLEESRVRAEHRSLHDELTGLGNRAMFDQCLDQALARVRRHGTLLALLYIDLDRFKQVNDTLGHPAGDALIRQVTRRLLGEVRAYDVVARLGGDEFAILIGEPENEEAIERICARIVAELERPFDLSGSQAFIGASIGVAVAPLHGVDRTELARKADIALYKAKTEGRSRFAFFTPEMDLDVRSREEIYRELRVALADRDRQLELHYQPIYALEDGRMVGVEALLRWHHPDVGLVSPAEFVRSAEETGLIQVLGEWVLHRAVEDARAWPDLRIAVNVSPIQLRSREFVETVRRLVDEGHIVPDRLEVELTETALLGASGEVARSLSELRRLGVACALDDFGTGYSSLSHIRDFAVDRIKIDRSFVQALNTVPGAALVEAIVSLARANGLQLTAEGVERVDQYEFLKKVGCHEVQGYLLSRPLPAEKLVALLARRHGAGLDLPSRPV</sequence>
<evidence type="ECO:0000259" key="2">
    <source>
        <dbReference type="PROSITE" id="PS50883"/>
    </source>
</evidence>
<keyword evidence="1" id="KW-0812">Transmembrane</keyword>
<evidence type="ECO:0000259" key="3">
    <source>
        <dbReference type="PROSITE" id="PS50887"/>
    </source>
</evidence>
<dbReference type="InterPro" id="IPR029787">
    <property type="entry name" value="Nucleotide_cyclase"/>
</dbReference>
<comment type="caution">
    <text evidence="4">The sequence shown here is derived from an EMBL/GenBank/DDBJ whole genome shotgun (WGS) entry which is preliminary data.</text>
</comment>
<dbReference type="Pfam" id="PF05228">
    <property type="entry name" value="CHASE4"/>
    <property type="match status" value="1"/>
</dbReference>
<dbReference type="RefSeq" id="WP_379488606.1">
    <property type="nucleotide sequence ID" value="NZ_JBHLWK010000021.1"/>
</dbReference>
<accession>A0ABV6CZR5</accession>
<dbReference type="SMART" id="SM00267">
    <property type="entry name" value="GGDEF"/>
    <property type="match status" value="1"/>
</dbReference>
<name>A0ABV6CZR5_9SPHN</name>
<reference evidence="4 5" key="1">
    <citation type="submission" date="2024-09" db="EMBL/GenBank/DDBJ databases">
        <authorList>
            <person name="Sun Q."/>
            <person name="Mori K."/>
        </authorList>
    </citation>
    <scope>NUCLEOTIDE SEQUENCE [LARGE SCALE GENOMIC DNA]</scope>
    <source>
        <strain evidence="4 5">CCM 7706</strain>
    </source>
</reference>
<feature type="domain" description="GGDEF" evidence="3">
    <location>
        <begin position="319"/>
        <end position="452"/>
    </location>
</feature>
<dbReference type="PANTHER" id="PTHR44757:SF2">
    <property type="entry name" value="BIOFILM ARCHITECTURE MAINTENANCE PROTEIN MBAA"/>
    <property type="match status" value="1"/>
</dbReference>
<dbReference type="InterPro" id="IPR007892">
    <property type="entry name" value="CHASE4"/>
</dbReference>
<dbReference type="PANTHER" id="PTHR44757">
    <property type="entry name" value="DIGUANYLATE CYCLASE DGCP"/>
    <property type="match status" value="1"/>
</dbReference>
<dbReference type="SUPFAM" id="SSF141868">
    <property type="entry name" value="EAL domain-like"/>
    <property type="match status" value="1"/>
</dbReference>
<dbReference type="CDD" id="cd01948">
    <property type="entry name" value="EAL"/>
    <property type="match status" value="1"/>
</dbReference>
<dbReference type="PROSITE" id="PS50887">
    <property type="entry name" value="GGDEF"/>
    <property type="match status" value="1"/>
</dbReference>
<evidence type="ECO:0000256" key="1">
    <source>
        <dbReference type="SAM" id="Phobius"/>
    </source>
</evidence>
<gene>
    <name evidence="4" type="ORF">ACFFJC_16530</name>
</gene>
<dbReference type="CDD" id="cd01949">
    <property type="entry name" value="GGDEF"/>
    <property type="match status" value="1"/>
</dbReference>
<keyword evidence="5" id="KW-1185">Reference proteome</keyword>
<dbReference type="NCBIfam" id="TIGR00254">
    <property type="entry name" value="GGDEF"/>
    <property type="match status" value="1"/>
</dbReference>
<keyword evidence="1" id="KW-1133">Transmembrane helix</keyword>
<dbReference type="SUPFAM" id="SSF55073">
    <property type="entry name" value="Nucleotide cyclase"/>
    <property type="match status" value="1"/>
</dbReference>
<feature type="transmembrane region" description="Helical" evidence="1">
    <location>
        <begin position="248"/>
        <end position="267"/>
    </location>
</feature>
<protein>
    <submittedName>
        <fullName evidence="4">Bifunctional diguanylate cyclase/phosphodiesterase</fullName>
    </submittedName>
</protein>
<dbReference type="InterPro" id="IPR052155">
    <property type="entry name" value="Biofilm_reg_signaling"/>
</dbReference>
<organism evidence="4 5">
    <name type="scientific">Novosphingobium soli</name>
    <dbReference type="NCBI Taxonomy" id="574956"/>
    <lineage>
        <taxon>Bacteria</taxon>
        <taxon>Pseudomonadati</taxon>
        <taxon>Pseudomonadota</taxon>
        <taxon>Alphaproteobacteria</taxon>
        <taxon>Sphingomonadales</taxon>
        <taxon>Sphingomonadaceae</taxon>
        <taxon>Novosphingobium</taxon>
    </lineage>
</organism>
<evidence type="ECO:0000313" key="4">
    <source>
        <dbReference type="EMBL" id="MFC0205873.1"/>
    </source>
</evidence>
<dbReference type="Pfam" id="PF00563">
    <property type="entry name" value="EAL"/>
    <property type="match status" value="1"/>
</dbReference>
<dbReference type="EMBL" id="JBHLWK010000021">
    <property type="protein sequence ID" value="MFC0205873.1"/>
    <property type="molecule type" value="Genomic_DNA"/>
</dbReference>
<dbReference type="Gene3D" id="3.20.20.450">
    <property type="entry name" value="EAL domain"/>
    <property type="match status" value="1"/>
</dbReference>
<keyword evidence="1" id="KW-0472">Membrane</keyword>
<dbReference type="InterPro" id="IPR043128">
    <property type="entry name" value="Rev_trsase/Diguanyl_cyclase"/>
</dbReference>
<dbReference type="InterPro" id="IPR035919">
    <property type="entry name" value="EAL_sf"/>
</dbReference>
<dbReference type="SMART" id="SM00052">
    <property type="entry name" value="EAL"/>
    <property type="match status" value="1"/>
</dbReference>
<dbReference type="Gene3D" id="3.30.70.270">
    <property type="match status" value="1"/>
</dbReference>
<proteinExistence type="predicted"/>
<dbReference type="PROSITE" id="PS50883">
    <property type="entry name" value="EAL"/>
    <property type="match status" value="1"/>
</dbReference>